<evidence type="ECO:0000313" key="3">
    <source>
        <dbReference type="EMBL" id="PVD23169.1"/>
    </source>
</evidence>
<protein>
    <recommendedName>
        <fullName evidence="2">GapR-like DNA-binding domain-containing protein</fullName>
    </recommendedName>
</protein>
<keyword evidence="4" id="KW-1185">Reference proteome</keyword>
<sequence length="113" mass="13443">MATATDNYAPCRSDLEKHQKNLSERAQQIVDALNVKRKADTQLLTNFKTRLHAQVEKMSQALEQRMYQVYEKQGPIFNEKIQELFQCLERIEKLEEEQEAFKQDMKSFFQEIN</sequence>
<dbReference type="PANTHER" id="PTHR28398">
    <property type="entry name" value="SYNAPTONEMAL COMPLEX CENTRAL ELEMENT PROTEIN 2"/>
    <property type="match status" value="1"/>
</dbReference>
<dbReference type="Proteomes" id="UP000245119">
    <property type="component" value="Linkage Group LG10"/>
</dbReference>
<keyword evidence="1" id="KW-0175">Coiled coil</keyword>
<dbReference type="GO" id="GO:0007130">
    <property type="term" value="P:synaptonemal complex assembly"/>
    <property type="evidence" value="ECO:0007669"/>
    <property type="project" value="InterPro"/>
</dbReference>
<evidence type="ECO:0000259" key="2">
    <source>
        <dbReference type="Pfam" id="PF10073"/>
    </source>
</evidence>
<dbReference type="PANTHER" id="PTHR28398:SF1">
    <property type="entry name" value="SYNAPTONEMAL COMPLEX CENTRAL ELEMENT PROTEIN 2"/>
    <property type="match status" value="1"/>
</dbReference>
<evidence type="ECO:0000256" key="1">
    <source>
        <dbReference type="SAM" id="Coils"/>
    </source>
</evidence>
<dbReference type="STRING" id="400727.A0A2T7NPR9"/>
<dbReference type="EMBL" id="PZQS01000010">
    <property type="protein sequence ID" value="PVD23169.1"/>
    <property type="molecule type" value="Genomic_DNA"/>
</dbReference>
<dbReference type="InterPro" id="IPR046367">
    <property type="entry name" value="GapR-like_DNA-bd"/>
</dbReference>
<reference evidence="3 4" key="1">
    <citation type="submission" date="2018-04" db="EMBL/GenBank/DDBJ databases">
        <title>The genome of golden apple snail Pomacea canaliculata provides insight into stress tolerance and invasive adaptation.</title>
        <authorList>
            <person name="Liu C."/>
            <person name="Liu B."/>
            <person name="Ren Y."/>
            <person name="Zhang Y."/>
            <person name="Wang H."/>
            <person name="Li S."/>
            <person name="Jiang F."/>
            <person name="Yin L."/>
            <person name="Zhang G."/>
            <person name="Qian W."/>
            <person name="Fan W."/>
        </authorList>
    </citation>
    <scope>NUCLEOTIDE SEQUENCE [LARGE SCALE GENOMIC DNA]</scope>
    <source>
        <strain evidence="3">SZHN2017</strain>
        <tissue evidence="3">Muscle</tissue>
    </source>
</reference>
<gene>
    <name evidence="3" type="ORF">C0Q70_16432</name>
</gene>
<proteinExistence type="predicted"/>
<dbReference type="GO" id="GO:0003677">
    <property type="term" value="F:DNA binding"/>
    <property type="evidence" value="ECO:0007669"/>
    <property type="project" value="InterPro"/>
</dbReference>
<organism evidence="3 4">
    <name type="scientific">Pomacea canaliculata</name>
    <name type="common">Golden apple snail</name>
    <dbReference type="NCBI Taxonomy" id="400727"/>
    <lineage>
        <taxon>Eukaryota</taxon>
        <taxon>Metazoa</taxon>
        <taxon>Spiralia</taxon>
        <taxon>Lophotrochozoa</taxon>
        <taxon>Mollusca</taxon>
        <taxon>Gastropoda</taxon>
        <taxon>Caenogastropoda</taxon>
        <taxon>Architaenioglossa</taxon>
        <taxon>Ampullarioidea</taxon>
        <taxon>Ampullariidae</taxon>
        <taxon>Pomacea</taxon>
    </lineage>
</organism>
<dbReference type="AlphaFoldDB" id="A0A2T7NPR9"/>
<accession>A0A2T7NPR9</accession>
<dbReference type="GO" id="GO:0000801">
    <property type="term" value="C:central element"/>
    <property type="evidence" value="ECO:0007669"/>
    <property type="project" value="InterPro"/>
</dbReference>
<feature type="coiled-coil region" evidence="1">
    <location>
        <begin position="77"/>
        <end position="111"/>
    </location>
</feature>
<comment type="caution">
    <text evidence="3">The sequence shown here is derived from an EMBL/GenBank/DDBJ whole genome shotgun (WGS) entry which is preliminary data.</text>
</comment>
<name>A0A2T7NPR9_POMCA</name>
<dbReference type="InterPro" id="IPR034609">
    <property type="entry name" value="Syce2"/>
</dbReference>
<feature type="domain" description="GapR-like DNA-binding" evidence="2">
    <location>
        <begin position="83"/>
        <end position="112"/>
    </location>
</feature>
<dbReference type="Pfam" id="PF10073">
    <property type="entry name" value="GapR_DNA-bd"/>
    <property type="match status" value="1"/>
</dbReference>
<evidence type="ECO:0000313" key="4">
    <source>
        <dbReference type="Proteomes" id="UP000245119"/>
    </source>
</evidence>